<dbReference type="InterPro" id="IPR000890">
    <property type="entry name" value="Aliphatic_acid_kin_short-chain"/>
</dbReference>
<dbReference type="EC" id="2.7.2.7" evidence="9"/>
<dbReference type="GO" id="GO:0005737">
    <property type="term" value="C:cytoplasm"/>
    <property type="evidence" value="ECO:0007669"/>
    <property type="project" value="UniProtKB-SubCell"/>
</dbReference>
<dbReference type="PANTHER" id="PTHR21060">
    <property type="entry name" value="ACETATE KINASE"/>
    <property type="match status" value="1"/>
</dbReference>
<comment type="caution">
    <text evidence="11">The sequence shown here is derived from an EMBL/GenBank/DDBJ whole genome shotgun (WGS) entry which is preliminary data.</text>
</comment>
<dbReference type="Gene3D" id="3.30.420.40">
    <property type="match status" value="2"/>
</dbReference>
<keyword evidence="7 9" id="KW-0067">ATP-binding</keyword>
<evidence type="ECO:0000256" key="1">
    <source>
        <dbReference type="ARBA" id="ARBA00004496"/>
    </source>
</evidence>
<evidence type="ECO:0000256" key="4">
    <source>
        <dbReference type="ARBA" id="ARBA00022679"/>
    </source>
</evidence>
<dbReference type="GO" id="GO:0008776">
    <property type="term" value="F:acetate kinase activity"/>
    <property type="evidence" value="ECO:0007669"/>
    <property type="project" value="TreeGrafter"/>
</dbReference>
<sequence>MAYKIMVLNTGSTSTKMAVYFDDKKVTQKEFEHTKEFLEKYPYMSDQLPMRQELADDFMKESAEEYGRFDAIVARGGILPPIHAGGYEINDVMVDYLLNVCAEEHASNVAACIAFELRQKYGIPHAYIYDGISTDELEPIARISGIPDMPRVSVTHCLNMRATAHRAAADMGKAYGDCTFIVAHLGGGISMSLHKKGRVADVIGDDEGPFSPERAGGQQVIQLIKYLVRKNKTDMRDKLRVMRGDSGLFGYLGTSDARRVERMIEEGDEKARLVYEAMALQIAKFIANLAASVCGRADAVILTGGLAHSKMLTEEIKRRVGFIAPVMLYPGENEMESLAHGAYRILKGDERARVFRYDQQQR</sequence>
<dbReference type="PANTHER" id="PTHR21060:SF3">
    <property type="entry name" value="BUTYRATE KINASE 2-RELATED"/>
    <property type="match status" value="1"/>
</dbReference>
<dbReference type="PRINTS" id="PR00471">
    <property type="entry name" value="ACETATEKNASE"/>
</dbReference>
<dbReference type="PIRSF" id="PIRSF036458">
    <property type="entry name" value="Butyrate_kin"/>
    <property type="match status" value="1"/>
</dbReference>
<comment type="similarity">
    <text evidence="2 9 10">Belongs to the acetokinase family.</text>
</comment>
<evidence type="ECO:0000256" key="5">
    <source>
        <dbReference type="ARBA" id="ARBA00022741"/>
    </source>
</evidence>
<dbReference type="HAMAP" id="MF_00542">
    <property type="entry name" value="Butyrate_kinase"/>
    <property type="match status" value="1"/>
</dbReference>
<dbReference type="GO" id="GO:0047761">
    <property type="term" value="F:butyrate kinase activity"/>
    <property type="evidence" value="ECO:0007669"/>
    <property type="project" value="UniProtKB-UniRule"/>
</dbReference>
<dbReference type="RefSeq" id="WP_256182033.1">
    <property type="nucleotide sequence ID" value="NZ_DBFBHA010000027.1"/>
</dbReference>
<accession>A0AAW5K1M5</accession>
<evidence type="ECO:0000256" key="9">
    <source>
        <dbReference type="HAMAP-Rule" id="MF_00542"/>
    </source>
</evidence>
<keyword evidence="12" id="KW-1185">Reference proteome</keyword>
<evidence type="ECO:0000256" key="6">
    <source>
        <dbReference type="ARBA" id="ARBA00022777"/>
    </source>
</evidence>
<comment type="catalytic activity">
    <reaction evidence="8 9">
        <text>butanoate + ATP = butanoyl phosphate + ADP</text>
        <dbReference type="Rhea" id="RHEA:13585"/>
        <dbReference type="ChEBI" id="CHEBI:17968"/>
        <dbReference type="ChEBI" id="CHEBI:30616"/>
        <dbReference type="ChEBI" id="CHEBI:58079"/>
        <dbReference type="ChEBI" id="CHEBI:456216"/>
        <dbReference type="EC" id="2.7.2.7"/>
    </reaction>
</comment>
<evidence type="ECO:0000256" key="8">
    <source>
        <dbReference type="ARBA" id="ARBA00048596"/>
    </source>
</evidence>
<evidence type="ECO:0000313" key="11">
    <source>
        <dbReference type="EMBL" id="MCQ4814730.1"/>
    </source>
</evidence>
<dbReference type="PROSITE" id="PS01075">
    <property type="entry name" value="ACETATE_KINASE_1"/>
    <property type="match status" value="1"/>
</dbReference>
<dbReference type="Proteomes" id="UP001205919">
    <property type="component" value="Unassembled WGS sequence"/>
</dbReference>
<proteinExistence type="inferred from homology"/>
<dbReference type="InterPro" id="IPR023865">
    <property type="entry name" value="Aliphatic_acid_kinase_CS"/>
</dbReference>
<dbReference type="NCBIfam" id="NF002834">
    <property type="entry name" value="PRK03011.1-5"/>
    <property type="match status" value="1"/>
</dbReference>
<reference evidence="11 12" key="1">
    <citation type="submission" date="2022-06" db="EMBL/GenBank/DDBJ databases">
        <title>Isolation of gut microbiota from human fecal samples.</title>
        <authorList>
            <person name="Pamer E.G."/>
            <person name="Barat B."/>
            <person name="Waligurski E."/>
            <person name="Medina S."/>
            <person name="Paddock L."/>
            <person name="Mostad J."/>
        </authorList>
    </citation>
    <scope>NUCLEOTIDE SEQUENCE [LARGE SCALE GENOMIC DNA]</scope>
    <source>
        <strain evidence="11 12">DFI.9.90</strain>
    </source>
</reference>
<evidence type="ECO:0000313" key="12">
    <source>
        <dbReference type="Proteomes" id="UP001205919"/>
    </source>
</evidence>
<organism evidence="11 12">
    <name type="scientific">Cloacibacillus evryensis</name>
    <dbReference type="NCBI Taxonomy" id="508460"/>
    <lineage>
        <taxon>Bacteria</taxon>
        <taxon>Thermotogati</taxon>
        <taxon>Synergistota</taxon>
        <taxon>Synergistia</taxon>
        <taxon>Synergistales</taxon>
        <taxon>Synergistaceae</taxon>
        <taxon>Cloacibacillus</taxon>
    </lineage>
</organism>
<dbReference type="InterPro" id="IPR043129">
    <property type="entry name" value="ATPase_NBD"/>
</dbReference>
<evidence type="ECO:0000256" key="2">
    <source>
        <dbReference type="ARBA" id="ARBA00008748"/>
    </source>
</evidence>
<dbReference type="GO" id="GO:0005524">
    <property type="term" value="F:ATP binding"/>
    <property type="evidence" value="ECO:0007669"/>
    <property type="project" value="UniProtKB-KW"/>
</dbReference>
<evidence type="ECO:0000256" key="10">
    <source>
        <dbReference type="RuleBase" id="RU003835"/>
    </source>
</evidence>
<dbReference type="Pfam" id="PF00871">
    <property type="entry name" value="Acetate_kinase"/>
    <property type="match status" value="1"/>
</dbReference>
<protein>
    <recommendedName>
        <fullName evidence="9">Probable butyrate kinase</fullName>
        <shortName evidence="9">BK</shortName>
        <ecNumber evidence="9">2.7.2.7</ecNumber>
    </recommendedName>
    <alternativeName>
        <fullName evidence="9">Branched-chain carboxylic acid kinase</fullName>
    </alternativeName>
</protein>
<dbReference type="NCBIfam" id="TIGR02707">
    <property type="entry name" value="butyr_kinase"/>
    <property type="match status" value="1"/>
</dbReference>
<evidence type="ECO:0000256" key="7">
    <source>
        <dbReference type="ARBA" id="ARBA00022840"/>
    </source>
</evidence>
<keyword evidence="3 9" id="KW-0963">Cytoplasm</keyword>
<comment type="subcellular location">
    <subcellularLocation>
        <location evidence="1 9">Cytoplasm</location>
    </subcellularLocation>
</comment>
<dbReference type="InterPro" id="IPR011245">
    <property type="entry name" value="Butyrate_kin"/>
</dbReference>
<dbReference type="CDD" id="cd24011">
    <property type="entry name" value="ASKHA_NBD_BK"/>
    <property type="match status" value="1"/>
</dbReference>
<dbReference type="SUPFAM" id="SSF53067">
    <property type="entry name" value="Actin-like ATPase domain"/>
    <property type="match status" value="2"/>
</dbReference>
<dbReference type="AlphaFoldDB" id="A0AAW5K1M5"/>
<dbReference type="GO" id="GO:0006083">
    <property type="term" value="P:acetate metabolic process"/>
    <property type="evidence" value="ECO:0007669"/>
    <property type="project" value="TreeGrafter"/>
</dbReference>
<keyword evidence="4 9" id="KW-0808">Transferase</keyword>
<evidence type="ECO:0000256" key="3">
    <source>
        <dbReference type="ARBA" id="ARBA00022490"/>
    </source>
</evidence>
<keyword evidence="5 9" id="KW-0547">Nucleotide-binding</keyword>
<name>A0AAW5K1M5_9BACT</name>
<keyword evidence="6 9" id="KW-0418">Kinase</keyword>
<dbReference type="EMBL" id="JANFYT010000019">
    <property type="protein sequence ID" value="MCQ4814730.1"/>
    <property type="molecule type" value="Genomic_DNA"/>
</dbReference>
<gene>
    <name evidence="9 11" type="primary">buk</name>
    <name evidence="11" type="ORF">NE630_09855</name>
</gene>